<feature type="binding site" evidence="16">
    <location>
        <position position="138"/>
    </location>
    <ligand>
        <name>[2Fe-2S] cluster</name>
        <dbReference type="ChEBI" id="CHEBI:190135"/>
    </ligand>
</feature>
<dbReference type="GO" id="GO:0006120">
    <property type="term" value="P:mitochondrial electron transport, NADH to ubiquinone"/>
    <property type="evidence" value="ECO:0007669"/>
    <property type="project" value="UniProtKB-ARBA"/>
</dbReference>
<evidence type="ECO:0000256" key="8">
    <source>
        <dbReference type="ARBA" id="ARBA00023014"/>
    </source>
</evidence>
<dbReference type="NCBIfam" id="TIGR01958">
    <property type="entry name" value="nuoE_fam"/>
    <property type="match status" value="1"/>
</dbReference>
<evidence type="ECO:0000256" key="10">
    <source>
        <dbReference type="ARBA" id="ARBA00023075"/>
    </source>
</evidence>
<reference evidence="18" key="2">
    <citation type="submission" date="2025-09" db="UniProtKB">
        <authorList>
            <consortium name="Ensembl"/>
        </authorList>
    </citation>
    <scope>IDENTIFICATION</scope>
</reference>
<accession>A0A8C4N5P7</accession>
<comment type="cofactor">
    <cofactor evidence="16">
        <name>[2Fe-2S] cluster</name>
        <dbReference type="ChEBI" id="CHEBI:190135"/>
    </cofactor>
    <text evidence="16">Binds 1 [2Fe-2S] cluster.</text>
</comment>
<dbReference type="PIRSF" id="PIRSF000216">
    <property type="entry name" value="NADH_DH_24kDa"/>
    <property type="match status" value="1"/>
</dbReference>
<comment type="function">
    <text evidence="14">Core subunit of the mitochondrial membrane respiratory chain NADH dehydrogenase (Complex I) which catalyzes electron transfer from NADH through the respiratory chain, using ubiquinone as an electron acceptor. Parts of the peripheral arm of the enzyme, where the electrons from NADH are accepted by flavin mononucleotide (FMN) and then passed along a chain of iron-sulfur clusters by electron tunnelling to the final acceptor ubiquinone. Contains one iron-sulfur cluster.</text>
</comment>
<name>A0A8C4N5P7_EPTBU</name>
<reference evidence="18" key="1">
    <citation type="submission" date="2025-08" db="UniProtKB">
        <authorList>
            <consortium name="Ensembl"/>
        </authorList>
    </citation>
    <scope>IDENTIFICATION</scope>
</reference>
<dbReference type="GeneTree" id="ENSGT00390000017580"/>
<dbReference type="CDD" id="cd03064">
    <property type="entry name" value="TRX_Fd_NuoE"/>
    <property type="match status" value="1"/>
</dbReference>
<feature type="binding site" evidence="16">
    <location>
        <position position="174"/>
    </location>
    <ligand>
        <name>[2Fe-2S] cluster</name>
        <dbReference type="ChEBI" id="CHEBI:190135"/>
    </ligand>
</feature>
<evidence type="ECO:0000313" key="18">
    <source>
        <dbReference type="Ensembl" id="ENSEBUP00000001460.1"/>
    </source>
</evidence>
<dbReference type="Gene3D" id="3.40.30.10">
    <property type="entry name" value="Glutaredoxin"/>
    <property type="match status" value="1"/>
</dbReference>
<evidence type="ECO:0000256" key="6">
    <source>
        <dbReference type="ARBA" id="ARBA00022967"/>
    </source>
</evidence>
<evidence type="ECO:0000313" key="19">
    <source>
        <dbReference type="Proteomes" id="UP000694388"/>
    </source>
</evidence>
<evidence type="ECO:0000256" key="13">
    <source>
        <dbReference type="ARBA" id="ARBA00034078"/>
    </source>
</evidence>
<evidence type="ECO:0000256" key="2">
    <source>
        <dbReference type="ARBA" id="ARBA00012944"/>
    </source>
</evidence>
<organism evidence="18 19">
    <name type="scientific">Eptatretus burgeri</name>
    <name type="common">Inshore hagfish</name>
    <dbReference type="NCBI Taxonomy" id="7764"/>
    <lineage>
        <taxon>Eukaryota</taxon>
        <taxon>Metazoa</taxon>
        <taxon>Chordata</taxon>
        <taxon>Craniata</taxon>
        <taxon>Vertebrata</taxon>
        <taxon>Cyclostomata</taxon>
        <taxon>Myxini</taxon>
        <taxon>Myxiniformes</taxon>
        <taxon>Myxinidae</taxon>
        <taxon>Eptatretinae</taxon>
        <taxon>Eptatretus</taxon>
    </lineage>
</organism>
<keyword evidence="19" id="KW-1185">Reference proteome</keyword>
<dbReference type="GO" id="GO:0046872">
    <property type="term" value="F:metal ion binding"/>
    <property type="evidence" value="ECO:0007669"/>
    <property type="project" value="UniProtKB-KW"/>
</dbReference>
<dbReference type="AlphaFoldDB" id="A0A8C4N5P7"/>
<dbReference type="InterPro" id="IPR002023">
    <property type="entry name" value="NuoE-like"/>
</dbReference>
<dbReference type="PROSITE" id="PS01099">
    <property type="entry name" value="COMPLEX1_24K"/>
    <property type="match status" value="1"/>
</dbReference>
<keyword evidence="4 16" id="KW-0001">2Fe-2S</keyword>
<evidence type="ECO:0000256" key="15">
    <source>
        <dbReference type="ARBA" id="ARBA00048769"/>
    </source>
</evidence>
<dbReference type="Gene3D" id="1.10.10.1590">
    <property type="entry name" value="NADH-quinone oxidoreductase subunit E"/>
    <property type="match status" value="1"/>
</dbReference>
<evidence type="ECO:0000256" key="7">
    <source>
        <dbReference type="ARBA" id="ARBA00023004"/>
    </source>
</evidence>
<feature type="region of interest" description="Disordered" evidence="17">
    <location>
        <begin position="209"/>
        <end position="247"/>
    </location>
</feature>
<dbReference type="InterPro" id="IPR036249">
    <property type="entry name" value="Thioredoxin-like_sf"/>
</dbReference>
<dbReference type="FunFam" id="1.10.10.1590:FF:000001">
    <property type="entry name" value="NADH-quinone oxidoreductase subunit E"/>
    <property type="match status" value="1"/>
</dbReference>
<dbReference type="GO" id="GO:0005743">
    <property type="term" value="C:mitochondrial inner membrane"/>
    <property type="evidence" value="ECO:0007669"/>
    <property type="project" value="UniProtKB-ARBA"/>
</dbReference>
<dbReference type="GO" id="GO:0008137">
    <property type="term" value="F:NADH dehydrogenase (ubiquinone) activity"/>
    <property type="evidence" value="ECO:0007669"/>
    <property type="project" value="UniProtKB-EC"/>
</dbReference>
<evidence type="ECO:0000256" key="14">
    <source>
        <dbReference type="ARBA" id="ARBA00045293"/>
    </source>
</evidence>
<dbReference type="FunFam" id="3.40.30.10:FF:000022">
    <property type="entry name" value="NADH dehydrogenase flavoprotein 2, mitochondrial"/>
    <property type="match status" value="1"/>
</dbReference>
<comment type="catalytic activity">
    <reaction evidence="15">
        <text>a ubiquinone + NADH + 5 H(+)(in) = a ubiquinol + NAD(+) + 4 H(+)(out)</text>
        <dbReference type="Rhea" id="RHEA:29091"/>
        <dbReference type="Rhea" id="RHEA-COMP:9565"/>
        <dbReference type="Rhea" id="RHEA-COMP:9566"/>
        <dbReference type="ChEBI" id="CHEBI:15378"/>
        <dbReference type="ChEBI" id="CHEBI:16389"/>
        <dbReference type="ChEBI" id="CHEBI:17976"/>
        <dbReference type="ChEBI" id="CHEBI:57540"/>
        <dbReference type="ChEBI" id="CHEBI:57945"/>
        <dbReference type="EC" id="7.1.1.2"/>
    </reaction>
    <physiologicalReaction direction="left-to-right" evidence="15">
        <dbReference type="Rhea" id="RHEA:29092"/>
    </physiologicalReaction>
</comment>
<dbReference type="Proteomes" id="UP000694388">
    <property type="component" value="Unplaced"/>
</dbReference>
<proteinExistence type="inferred from homology"/>
<dbReference type="GO" id="GO:0003954">
    <property type="term" value="F:NADH dehydrogenase activity"/>
    <property type="evidence" value="ECO:0007669"/>
    <property type="project" value="TreeGrafter"/>
</dbReference>
<comment type="cofactor">
    <cofactor evidence="13">
        <name>[2Fe-2S] cluster</name>
        <dbReference type="ChEBI" id="CHEBI:190135"/>
    </cofactor>
</comment>
<keyword evidence="9" id="KW-0520">NAD</keyword>
<comment type="similarity">
    <text evidence="1">Belongs to the complex I 24 kDa subunit family.</text>
</comment>
<keyword evidence="6" id="KW-1278">Translocase</keyword>
<dbReference type="PANTHER" id="PTHR10371:SF3">
    <property type="entry name" value="NADH DEHYDROGENASE [UBIQUINONE] FLAVOPROTEIN 2, MITOCHONDRIAL"/>
    <property type="match status" value="1"/>
</dbReference>
<dbReference type="InterPro" id="IPR041921">
    <property type="entry name" value="NuoE_N"/>
</dbReference>
<feature type="binding site" evidence="16">
    <location>
        <position position="178"/>
    </location>
    <ligand>
        <name>[2Fe-2S] cluster</name>
        <dbReference type="ChEBI" id="CHEBI:190135"/>
    </ligand>
</feature>
<evidence type="ECO:0000256" key="9">
    <source>
        <dbReference type="ARBA" id="ARBA00023027"/>
    </source>
</evidence>
<feature type="binding site" evidence="16">
    <location>
        <position position="133"/>
    </location>
    <ligand>
        <name>[2Fe-2S] cluster</name>
        <dbReference type="ChEBI" id="CHEBI:190135"/>
    </ligand>
</feature>
<dbReference type="Pfam" id="PF01257">
    <property type="entry name" value="2Fe-2S_thioredx"/>
    <property type="match status" value="1"/>
</dbReference>
<keyword evidence="7 16" id="KW-0408">Iron</keyword>
<evidence type="ECO:0000256" key="5">
    <source>
        <dbReference type="ARBA" id="ARBA00022723"/>
    </source>
</evidence>
<keyword evidence="5 16" id="KW-0479">Metal-binding</keyword>
<comment type="subunit">
    <text evidence="11">Core subunit of respiratory chain NADH dehydrogenase (Complex I) which is composed of 45 different subunits. This is a component of the flavoprotein-sulfur (FP) fragment of the enzyme.</text>
</comment>
<dbReference type="PANTHER" id="PTHR10371">
    <property type="entry name" value="NADH DEHYDROGENASE UBIQUINONE FLAVOPROTEIN 2, MITOCHONDRIAL"/>
    <property type="match status" value="1"/>
</dbReference>
<evidence type="ECO:0000256" key="1">
    <source>
        <dbReference type="ARBA" id="ARBA00010643"/>
    </source>
</evidence>
<protein>
    <recommendedName>
        <fullName evidence="3">NADH dehydrogenase [ubiquinone] flavoprotein 2, mitochondrial</fullName>
        <ecNumber evidence="2">7.1.1.2</ecNumber>
    </recommendedName>
    <alternativeName>
        <fullName evidence="12">NADH-ubiquinone oxidoreductase 24 kDa subunit</fullName>
    </alternativeName>
</protein>
<dbReference type="EC" id="7.1.1.2" evidence="2"/>
<evidence type="ECO:0000256" key="3">
    <source>
        <dbReference type="ARBA" id="ARBA00021380"/>
    </source>
</evidence>
<evidence type="ECO:0000256" key="16">
    <source>
        <dbReference type="PIRSR" id="PIRSR000216-1"/>
    </source>
</evidence>
<sequence length="247" mass="27071">MRLLGSLALLLRRWPHCEVHTRMIHHSSALRSSGALFVHRDTPENNADTAFDFTLENYKRIETITGNYPEGHRAAAVIPVLDLAQRQHGWLPISAMNKVADILGVPRMRVYEVGTFYTMFQRSPVGKYHMLVCSTTPCMLCGSDDIIQTIRDKLGIGVGETTSDGMFSLGEAECLGACVNAPMIQINDCYYEDLTSQAIEQIIDELKVGKTPQPGPRSGRFSCEPAGGLTSLTSPPTGPGFGVRSDL</sequence>
<dbReference type="InterPro" id="IPR042128">
    <property type="entry name" value="NuoE_dom"/>
</dbReference>
<keyword evidence="8 16" id="KW-0411">Iron-sulfur</keyword>
<dbReference type="OMA" id="IMSIYPE"/>
<evidence type="ECO:0000256" key="17">
    <source>
        <dbReference type="SAM" id="MobiDB-lite"/>
    </source>
</evidence>
<dbReference type="Ensembl" id="ENSEBUT00000001788.1">
    <property type="protein sequence ID" value="ENSEBUP00000001460.1"/>
    <property type="gene ID" value="ENSEBUG00000001268.1"/>
</dbReference>
<dbReference type="GO" id="GO:0045271">
    <property type="term" value="C:respiratory chain complex I"/>
    <property type="evidence" value="ECO:0007669"/>
    <property type="project" value="UniProtKB-ARBA"/>
</dbReference>
<dbReference type="SUPFAM" id="SSF52833">
    <property type="entry name" value="Thioredoxin-like"/>
    <property type="match status" value="1"/>
</dbReference>
<dbReference type="GO" id="GO:0051537">
    <property type="term" value="F:2 iron, 2 sulfur cluster binding"/>
    <property type="evidence" value="ECO:0007669"/>
    <property type="project" value="UniProtKB-KW"/>
</dbReference>
<keyword evidence="10" id="KW-0830">Ubiquinone</keyword>
<evidence type="ECO:0000256" key="12">
    <source>
        <dbReference type="ARBA" id="ARBA00030583"/>
    </source>
</evidence>
<evidence type="ECO:0000256" key="4">
    <source>
        <dbReference type="ARBA" id="ARBA00022714"/>
    </source>
</evidence>
<evidence type="ECO:0000256" key="11">
    <source>
        <dbReference type="ARBA" id="ARBA00025820"/>
    </source>
</evidence>